<dbReference type="NCBIfam" id="TIGR00254">
    <property type="entry name" value="GGDEF"/>
    <property type="match status" value="1"/>
</dbReference>
<dbReference type="SMART" id="SM00052">
    <property type="entry name" value="EAL"/>
    <property type="match status" value="1"/>
</dbReference>
<evidence type="ECO:0000256" key="1">
    <source>
        <dbReference type="SAM" id="MobiDB-lite"/>
    </source>
</evidence>
<dbReference type="Gene3D" id="3.30.70.270">
    <property type="match status" value="1"/>
</dbReference>
<dbReference type="Pfam" id="PF00990">
    <property type="entry name" value="GGDEF"/>
    <property type="match status" value="1"/>
</dbReference>
<dbReference type="CDD" id="cd01948">
    <property type="entry name" value="EAL"/>
    <property type="match status" value="1"/>
</dbReference>
<dbReference type="PROSITE" id="PS50887">
    <property type="entry name" value="GGDEF"/>
    <property type="match status" value="1"/>
</dbReference>
<gene>
    <name evidence="5" type="ORF">HNQ77_005254</name>
</gene>
<keyword evidence="2" id="KW-1133">Transmembrane helix</keyword>
<accession>A0A841K1I2</accession>
<proteinExistence type="predicted"/>
<dbReference type="SUPFAM" id="SSF55073">
    <property type="entry name" value="Nucleotide cyclase"/>
    <property type="match status" value="1"/>
</dbReference>
<reference evidence="5 6" key="1">
    <citation type="submission" date="2020-08" db="EMBL/GenBank/DDBJ databases">
        <title>Genomic Encyclopedia of Type Strains, Phase IV (KMG-IV): sequencing the most valuable type-strain genomes for metagenomic binning, comparative biology and taxonomic classification.</title>
        <authorList>
            <person name="Goeker M."/>
        </authorList>
    </citation>
    <scope>NUCLEOTIDE SEQUENCE [LARGE SCALE GENOMIC DNA]</scope>
    <source>
        <strain evidence="5 6">DSM 103733</strain>
    </source>
</reference>
<keyword evidence="2" id="KW-0812">Transmembrane</keyword>
<dbReference type="Proteomes" id="UP000538666">
    <property type="component" value="Unassembled WGS sequence"/>
</dbReference>
<dbReference type="AlphaFoldDB" id="A0A841K1I2"/>
<name>A0A841K1I2_9BACT</name>
<feature type="transmembrane region" description="Helical" evidence="2">
    <location>
        <begin position="439"/>
        <end position="465"/>
    </location>
</feature>
<dbReference type="InterPro" id="IPR043128">
    <property type="entry name" value="Rev_trsase/Diguanyl_cyclase"/>
</dbReference>
<dbReference type="CDD" id="cd01949">
    <property type="entry name" value="GGDEF"/>
    <property type="match status" value="1"/>
</dbReference>
<evidence type="ECO:0000313" key="6">
    <source>
        <dbReference type="Proteomes" id="UP000538666"/>
    </source>
</evidence>
<dbReference type="InterPro" id="IPR029787">
    <property type="entry name" value="Nucleotide_cyclase"/>
</dbReference>
<keyword evidence="2" id="KW-0472">Membrane</keyword>
<dbReference type="RefSeq" id="WP_050060226.1">
    <property type="nucleotide sequence ID" value="NZ_JACHEK010000013.1"/>
</dbReference>
<dbReference type="PANTHER" id="PTHR44757">
    <property type="entry name" value="DIGUANYLATE CYCLASE DGCP"/>
    <property type="match status" value="1"/>
</dbReference>
<dbReference type="EMBL" id="JACHEK010000013">
    <property type="protein sequence ID" value="MBB6147260.1"/>
    <property type="molecule type" value="Genomic_DNA"/>
</dbReference>
<dbReference type="Gene3D" id="3.20.20.450">
    <property type="entry name" value="EAL domain"/>
    <property type="match status" value="1"/>
</dbReference>
<dbReference type="InterPro" id="IPR052155">
    <property type="entry name" value="Biofilm_reg_signaling"/>
</dbReference>
<evidence type="ECO:0000256" key="2">
    <source>
        <dbReference type="SAM" id="Phobius"/>
    </source>
</evidence>
<organism evidence="5 6">
    <name type="scientific">Silvibacterium bohemicum</name>
    <dbReference type="NCBI Taxonomy" id="1577686"/>
    <lineage>
        <taxon>Bacteria</taxon>
        <taxon>Pseudomonadati</taxon>
        <taxon>Acidobacteriota</taxon>
        <taxon>Terriglobia</taxon>
        <taxon>Terriglobales</taxon>
        <taxon>Acidobacteriaceae</taxon>
        <taxon>Silvibacterium</taxon>
    </lineage>
</organism>
<dbReference type="PANTHER" id="PTHR44757:SF2">
    <property type="entry name" value="BIOFILM ARCHITECTURE MAINTENANCE PROTEIN MBAA"/>
    <property type="match status" value="1"/>
</dbReference>
<dbReference type="InterPro" id="IPR000160">
    <property type="entry name" value="GGDEF_dom"/>
</dbReference>
<dbReference type="InterPro" id="IPR035919">
    <property type="entry name" value="EAL_sf"/>
</dbReference>
<evidence type="ECO:0000259" key="4">
    <source>
        <dbReference type="PROSITE" id="PS50887"/>
    </source>
</evidence>
<comment type="caution">
    <text evidence="5">The sequence shown here is derived from an EMBL/GenBank/DDBJ whole genome shotgun (WGS) entry which is preliminary data.</text>
</comment>
<dbReference type="Pfam" id="PF00563">
    <property type="entry name" value="EAL"/>
    <property type="match status" value="1"/>
</dbReference>
<feature type="domain" description="EAL" evidence="3">
    <location>
        <begin position="775"/>
        <end position="1028"/>
    </location>
</feature>
<evidence type="ECO:0000259" key="3">
    <source>
        <dbReference type="PROSITE" id="PS50883"/>
    </source>
</evidence>
<dbReference type="InterPro" id="IPR001633">
    <property type="entry name" value="EAL_dom"/>
</dbReference>
<dbReference type="PROSITE" id="PS50883">
    <property type="entry name" value="EAL"/>
    <property type="match status" value="1"/>
</dbReference>
<dbReference type="SUPFAM" id="SSF141868">
    <property type="entry name" value="EAL domain-like"/>
    <property type="match status" value="1"/>
</dbReference>
<protein>
    <submittedName>
        <fullName evidence="5">Diguanylate cyclase (GGDEF)-like protein</fullName>
    </submittedName>
</protein>
<sequence>MMRKLADRIKLLAPIVLVLLWHANLYAQQPAITTAARVHDLPADQAAKKIPVHLIATVTYYEPSERTLFVADASGAVYVKTTRFYPIHRGDLVKIDGFTAMSFRTTVAPDPHIEVIGKGSFTRTKIQSYLSYRELMAGKWDCQYVVLHGTVRSALIEPHADTNTLEIEVLVPGGIVQAYLQDFRGVDPSELIDAEVEISGVIGGDFNAQWQLMRSVVYAADPSELLIIRKPRIPPSSLPLTDIDGVMQTHSIKDQSQRVRVRGTVTYYQPGHAIVIQRDGRSLFASTRQVDPIPLGAIVDLIGFAEGDGYAPTLAQTEIILTGQSEVIQPTPVTYTQAIGGTYSDDLVSLRGTVISQMHANSADTLLLMVDNHAVTAVLQGRAGSRWLPNLPTGTAVSVSGICRVTPGADWGTPGITPMLFRLDLRTAEDLRVISSPSWWTVGHLLVAIGALVGLSFLIAIWAIVLRKRVADQTATIERTVRLEKVRSRILEAVNSEIPLDELLADICNSVAELVVGIRCCCSIKDSDKEQIYGAEASACYLSSGQTVFTQPLNDARGRQIGTFLGCGTEPRMLSHFETEVLGVGAALANLALNQRRIYQELNYTSTHDQLTSLPNRRLSDLNFEVAIQAATQSGSRIAVAYIDVDRFKRVNDEHGHKIGDLYLQQIACRLISRVRTSDKLARIGGDEFLLIATEIENLEDAEACRRRVESCFEHGFILDEARVYGSASIGIAVYPDHGSNAEELKRHADIDMYSAKRRRGADQDYRPSAAGETTIFSPADLDAALENRQFQLYYQPQFSAQGKLRGLEALLRLDDPILGIVTPDAFISVAERNDIIIPVGAWVLRQALHDAAQWGLQAMDGVRMVVNVSARQIEQPDFAGDVLAALRECEMPASCLEIELTERTIARDIAQAMIQLNKLHAEGVRISIDDFGMEHSCLGVLHKLPIDTLKIDRSFVRALHSEPAVLPIVEAIVSMGKTMLKRIVAEGVETEEDIQALAKLGEMDLQGFYFSRPQSFEVISQRLEEWRSGVVMGVSRPWNSDRPKQDTPAMRKMRREP</sequence>
<evidence type="ECO:0000313" key="5">
    <source>
        <dbReference type="EMBL" id="MBB6147260.1"/>
    </source>
</evidence>
<dbReference type="SMART" id="SM00267">
    <property type="entry name" value="GGDEF"/>
    <property type="match status" value="1"/>
</dbReference>
<feature type="region of interest" description="Disordered" evidence="1">
    <location>
        <begin position="1038"/>
        <end position="1058"/>
    </location>
</feature>
<keyword evidence="6" id="KW-1185">Reference proteome</keyword>
<feature type="domain" description="GGDEF" evidence="4">
    <location>
        <begin position="636"/>
        <end position="770"/>
    </location>
</feature>